<dbReference type="Pfam" id="PF06677">
    <property type="entry name" value="Auto_anti-p27"/>
    <property type="match status" value="2"/>
</dbReference>
<dbReference type="PROSITE" id="PS50294">
    <property type="entry name" value="WD_REPEATS_REGION"/>
    <property type="match status" value="1"/>
</dbReference>
<dbReference type="Proteomes" id="UP000322899">
    <property type="component" value="Unassembled WGS sequence"/>
</dbReference>
<evidence type="ECO:0000256" key="1">
    <source>
        <dbReference type="PROSITE-ProRule" id="PRU00221"/>
    </source>
</evidence>
<feature type="region of interest" description="Disordered" evidence="3">
    <location>
        <begin position="73"/>
        <end position="143"/>
    </location>
</feature>
<dbReference type="PROSITE" id="PS50082">
    <property type="entry name" value="WD_REPEATS_2"/>
    <property type="match status" value="1"/>
</dbReference>
<feature type="coiled-coil region" evidence="2">
    <location>
        <begin position="1342"/>
        <end position="1425"/>
    </location>
</feature>
<feature type="compositionally biased region" description="Acidic residues" evidence="3">
    <location>
        <begin position="316"/>
        <end position="326"/>
    </location>
</feature>
<feature type="repeat" description="WD" evidence="1">
    <location>
        <begin position="829"/>
        <end position="870"/>
    </location>
</feature>
<dbReference type="PANTHER" id="PTHR32215">
    <property type="entry name" value="CILIA- AND FLAGELLA-ASSOCIATED PROTEIN 57"/>
    <property type="match status" value="1"/>
</dbReference>
<dbReference type="SMART" id="SM00320">
    <property type="entry name" value="WD40"/>
    <property type="match status" value="4"/>
</dbReference>
<proteinExistence type="predicted"/>
<reference evidence="4 5" key="1">
    <citation type="submission" date="2019-07" db="EMBL/GenBank/DDBJ databases">
        <title>Genomes of Cafeteria roenbergensis.</title>
        <authorList>
            <person name="Fischer M.G."/>
            <person name="Hackl T."/>
            <person name="Roman M."/>
        </authorList>
    </citation>
    <scope>NUCLEOTIDE SEQUENCE [LARGE SCALE GENOMIC DNA]</scope>
    <source>
        <strain evidence="4 5">E4-10P</strain>
    </source>
</reference>
<protein>
    <submittedName>
        <fullName evidence="4">Uncharacterized protein</fullName>
    </submittedName>
</protein>
<feature type="region of interest" description="Disordered" evidence="3">
    <location>
        <begin position="1591"/>
        <end position="1655"/>
    </location>
</feature>
<dbReference type="Pfam" id="PF00400">
    <property type="entry name" value="WD40"/>
    <property type="match status" value="2"/>
</dbReference>
<feature type="compositionally biased region" description="Low complexity" evidence="3">
    <location>
        <begin position="1621"/>
        <end position="1634"/>
    </location>
</feature>
<dbReference type="InterPro" id="IPR052993">
    <property type="entry name" value="CFA-57"/>
</dbReference>
<comment type="caution">
    <text evidence="4">The sequence shown here is derived from an EMBL/GenBank/DDBJ whole genome shotgun (WGS) entry which is preliminary data.</text>
</comment>
<accession>A0A5A8EBD2</accession>
<keyword evidence="1" id="KW-0853">WD repeat</keyword>
<dbReference type="Gene3D" id="1.10.287.1490">
    <property type="match status" value="1"/>
</dbReference>
<feature type="coiled-coil region" evidence="2">
    <location>
        <begin position="1119"/>
        <end position="1186"/>
    </location>
</feature>
<name>A0A5A8EBD2_CAFRO</name>
<feature type="compositionally biased region" description="Low complexity" evidence="3">
    <location>
        <begin position="80"/>
        <end position="102"/>
    </location>
</feature>
<evidence type="ECO:0000256" key="2">
    <source>
        <dbReference type="SAM" id="Coils"/>
    </source>
</evidence>
<dbReference type="EMBL" id="VLTO01000021">
    <property type="protein sequence ID" value="KAA0174548.1"/>
    <property type="molecule type" value="Genomic_DNA"/>
</dbReference>
<dbReference type="InterPro" id="IPR011047">
    <property type="entry name" value="Quinoprotein_ADH-like_sf"/>
</dbReference>
<dbReference type="OrthoDB" id="47276at2759"/>
<dbReference type="Gene3D" id="2.130.10.10">
    <property type="entry name" value="YVTN repeat-like/Quinoprotein amine dehydrogenase"/>
    <property type="match status" value="3"/>
</dbReference>
<feature type="region of interest" description="Disordered" evidence="3">
    <location>
        <begin position="1742"/>
        <end position="1770"/>
    </location>
</feature>
<feature type="compositionally biased region" description="Low complexity" evidence="3">
    <location>
        <begin position="110"/>
        <end position="124"/>
    </location>
</feature>
<evidence type="ECO:0000313" key="4">
    <source>
        <dbReference type="EMBL" id="KAA0174548.1"/>
    </source>
</evidence>
<feature type="coiled-coil region" evidence="2">
    <location>
        <begin position="1253"/>
        <end position="1280"/>
    </location>
</feature>
<sequence length="1770" mass="188020">MAVSSAPRLAKAREETTRLMLSGWAMSSTVCPVQGCNNPLFSKPGEPSVMRCPPCGATFECLGEGQFRVNELDEDSPLREAVPAGEPEPAADDAPAVGAAEAAAREEQAPAKAVAADPVTTAADADADEAEAAPDSPALPPGFEQRQRRLDLASRLMGQAMLRGMAMLGEGCPVCDTPFMRSRDGTRHCVLTDAGECTWRDGARDGGVSTASPPAGAAAAASSGAGATVDAGISPEEAAAAFQDAVGGIGADEAAGPSARRAIEEASLSSRAAASGAASGAEDSHGMPARIDTDALMARAMATGASTATVERKQDEDEDAADEEELATAAQGGSGRPCKAAQSEKRALAMDLRPGYVFGIKHDVRGAASYLDESSLVFVCGHALVRLDVDTGTKQQEIVPGTPGAASIDALASCRSKKLTAFAESYNGRRPSVTVLAWDAKPGKRKRRTIGPPALDLGSDRVASLAFSDDGKMLVVQGAEPEYTLAYISLEKSGARLLAKTRTQGATGKPILTASPHPLEPTVLLLSGMGVMKMYRYMDDSLRALSLSLKQDPKVFLAHTWLEDDRFVAATDEGELLVFEHTDFKRVLDTSPADGRPIDALAPFSKGFIAGCDGGRLLVYQRSEDVRQYYKLAGEFVVPGDPSRFLSLSVSSSEDEAALVMSSGQAYLFRLANFELHKPDDVVFAPMLAPFHGAAPSGDRSVVALTTCVRKPIFVSAGADRTIRVWSHLLSPPGAPGGDRRPEVELVKRFSEGIYSASLHPSGLHLLVGFESGLQLMNLLMEDIRPVKDVPIRRCAALGFSNGGSLFAAANGANISVFSTYTTALVAKLQGHTDNVTALAWSPDDQFLISASADFTVRRWAVRANARREHNKVVLRDVVVTSLSAAMNGHDATGALVFAVGRNMRTPTESPVLGIAFPAAEGTGSVRTSLNMSGTQHKLVSAVAGGASVVTATSLPGHKGTLRSLSAPFPAGEVTAPTIQEVVCHSGPVTAMCVTPDARLVVTGGDDGSLVLVWDAEAVKSLGDSGAAQSAAAAGAAASNSGSDGGAGAGGAAAAAADPLGEAPPTSSSSRVGGGSSALILGATVPVGGFRGVLPGADMSVSVGLVPWAEELLVTRSALQGSRDQRSRLEASVSEVQAQNRYNETYKDMKNEEAMREIEETYREEVEAERTKLLAMREEKAAMEDRFDSQTRSMELAQQRELADLEASYKAKIQAEIERFDDLDRKRLERDAAWRDDKERLEQSHVDEEADLMEKSSADIQAEQQRAAELVAERARLEEEIRAQMSGIEAKADRELDALKLRFAEKLARQQKESTQLMFQMSVSRNTRDTLTATKTQQRTKIEALAQAEQVLQETIASLRKDLEGHKKEIQERDETLEEKDARIYDLRKKNQELEKFKFVLNYKIQELQRQIAPRQREIKDMREQTKEMELELLQYHKSNAALDLMIGELKLKRVGLKADVERIEGEFEGMGERLAEMHRAVHAAAAVADDPKAAKAAATRLYRQFVHEDDSMGQVATAEDAQAVTSEHGRRVLHLEQSMDSVRLKLAKDAQRHKADLERLNREATVLTKEVNALRRELQQLESQAAALRAGRLSDAGAPKSKRDVRGTGRTLARRGITKSASGGVSARASTASGAGGLTVPRRPPATSLDTGAALSRSFGGRAGAGAASSRADAAVEASALADAFSQLERLRAIARSDPSVSTGLRVLAPADQVELALGLQTDPKLQAALASARRALAGSDGGAAVEGKSADEGSVTLPPLGSGRRSRQ</sequence>
<keyword evidence="2" id="KW-0175">Coiled coil</keyword>
<organism evidence="4 5">
    <name type="scientific">Cafeteria roenbergensis</name>
    <name type="common">Marine flagellate</name>
    <dbReference type="NCBI Taxonomy" id="33653"/>
    <lineage>
        <taxon>Eukaryota</taxon>
        <taxon>Sar</taxon>
        <taxon>Stramenopiles</taxon>
        <taxon>Bigyra</taxon>
        <taxon>Opalozoa</taxon>
        <taxon>Bicosoecida</taxon>
        <taxon>Cafeteriaceae</taxon>
        <taxon>Cafeteria</taxon>
    </lineage>
</organism>
<dbReference type="PANTHER" id="PTHR32215:SF0">
    <property type="entry name" value="CILIA- AND FLAGELLA-ASSOCIATED PROTEIN 57"/>
    <property type="match status" value="1"/>
</dbReference>
<gene>
    <name evidence="4" type="ORF">FNF27_03922</name>
</gene>
<feature type="region of interest" description="Disordered" evidence="3">
    <location>
        <begin position="303"/>
        <end position="341"/>
    </location>
</feature>
<dbReference type="InterPro" id="IPR015943">
    <property type="entry name" value="WD40/YVTN_repeat-like_dom_sf"/>
</dbReference>
<evidence type="ECO:0000313" key="5">
    <source>
        <dbReference type="Proteomes" id="UP000322899"/>
    </source>
</evidence>
<dbReference type="InterPro" id="IPR009563">
    <property type="entry name" value="SSSCA1"/>
</dbReference>
<dbReference type="SUPFAM" id="SSF50998">
    <property type="entry name" value="Quinoprotein alcohol dehydrogenase-like"/>
    <property type="match status" value="1"/>
</dbReference>
<dbReference type="InterPro" id="IPR001680">
    <property type="entry name" value="WD40_rpt"/>
</dbReference>
<evidence type="ECO:0000256" key="3">
    <source>
        <dbReference type="SAM" id="MobiDB-lite"/>
    </source>
</evidence>